<gene>
    <name evidence="1" type="ORF">ENJ98_01725</name>
</gene>
<dbReference type="Proteomes" id="UP000886100">
    <property type="component" value="Unassembled WGS sequence"/>
</dbReference>
<protein>
    <submittedName>
        <fullName evidence="1">dUTP diphosphatase</fullName>
    </submittedName>
</protein>
<accession>A0A7C5IYD2</accession>
<proteinExistence type="predicted"/>
<dbReference type="EMBL" id="DROM01000111">
    <property type="protein sequence ID" value="HHH12931.1"/>
    <property type="molecule type" value="Genomic_DNA"/>
</dbReference>
<dbReference type="InterPro" id="IPR014871">
    <property type="entry name" value="dUTPase/dCTP_pyrophosphatase"/>
</dbReference>
<comment type="caution">
    <text evidence="1">The sequence shown here is derived from an EMBL/GenBank/DDBJ whole genome shotgun (WGS) entry which is preliminary data.</text>
</comment>
<reference evidence="1" key="1">
    <citation type="journal article" date="2020" name="mSystems">
        <title>Genome- and Community-Level Interaction Insights into Carbon Utilization and Element Cycling Functions of Hydrothermarchaeota in Hydrothermal Sediment.</title>
        <authorList>
            <person name="Zhou Z."/>
            <person name="Liu Y."/>
            <person name="Xu W."/>
            <person name="Pan J."/>
            <person name="Luo Z.H."/>
            <person name="Li M."/>
        </authorList>
    </citation>
    <scope>NUCLEOTIDE SEQUENCE [LARGE SCALE GENOMIC DNA]</scope>
    <source>
        <strain evidence="1">HyVt-535</strain>
    </source>
</reference>
<sequence>MQQKLLHMLQLQDRLNRQIDPGWLEAGHAWYRAIWVEAAELMEHYGWKWWKAQEHDLEQIRLELIDIWHFGLSAELVRCGGDLEAAARAMLAQMEVDAHAETDFRANVDALALHALTHRCLGMPPFLALLEAAGTGFDDLYRIYVGKNVLNRFRQDHGYKEGTYVKTWAGREDNEHLAELAAALPSEGDTFEAELYEALEARYPG</sequence>
<dbReference type="Pfam" id="PF08761">
    <property type="entry name" value="dUTPase_2"/>
    <property type="match status" value="1"/>
</dbReference>
<organism evidence="1">
    <name type="scientific">Thiolapillus brandeum</name>
    <dbReference type="NCBI Taxonomy" id="1076588"/>
    <lineage>
        <taxon>Bacteria</taxon>
        <taxon>Pseudomonadati</taxon>
        <taxon>Pseudomonadota</taxon>
        <taxon>Gammaproteobacteria</taxon>
        <taxon>Chromatiales</taxon>
        <taxon>Sedimenticolaceae</taxon>
        <taxon>Thiolapillus</taxon>
    </lineage>
</organism>
<dbReference type="SUPFAM" id="SSF101386">
    <property type="entry name" value="all-alpha NTP pyrophosphatases"/>
    <property type="match status" value="1"/>
</dbReference>
<dbReference type="AlphaFoldDB" id="A0A7C5IYD2"/>
<dbReference type="CDD" id="cd11527">
    <property type="entry name" value="NTP-PPase_dUTPase"/>
    <property type="match status" value="1"/>
</dbReference>
<evidence type="ECO:0000313" key="1">
    <source>
        <dbReference type="EMBL" id="HHH12931.1"/>
    </source>
</evidence>
<name>A0A7C5IYD2_9GAMM</name>
<dbReference type="Gene3D" id="1.10.4010.10">
    <property type="entry name" value="Type II deoxyuridine triphosphatase"/>
    <property type="match status" value="1"/>
</dbReference>